<sequence length="270" mass="29100">MIECVVNVSEGRDAATLDALADSAGDALLDLHRDPHHHRSVLTLAGVDAVRAVARVAVGRIDLTRHDGVHPRIGAVDVVPFVALGRTPSADALAARDDYARWSATELAVPCLLYGPERTLPDVRRAAFAGLLPDHGPDTPHPTAGATAVGARPILVAYNVWLVEPDLSLARRIAREIRRPGLRSLGLQVGDRVQVSMNLVAPDDIGPGVAYDAVAARVPVAGAELVGLVPRRVLLAEPRHRWAELDLAEDRTIEARLDRAGWPWTDRSRR</sequence>
<organism evidence="5 6">
    <name type="scientific">Actinomarinicola tropica</name>
    <dbReference type="NCBI Taxonomy" id="2789776"/>
    <lineage>
        <taxon>Bacteria</taxon>
        <taxon>Bacillati</taxon>
        <taxon>Actinomycetota</taxon>
        <taxon>Acidimicrobiia</taxon>
        <taxon>Acidimicrobiales</taxon>
        <taxon>Iamiaceae</taxon>
        <taxon>Actinomarinicola</taxon>
    </lineage>
</organism>
<evidence type="ECO:0000313" key="6">
    <source>
        <dbReference type="Proteomes" id="UP000334019"/>
    </source>
</evidence>
<dbReference type="EC" id="2.1.2.5" evidence="1"/>
<dbReference type="InterPro" id="IPR037064">
    <property type="entry name" value="Formiminotransferase_N_sf"/>
</dbReference>
<feature type="domain" description="Formiminotransferase C-terminal subdomain" evidence="3">
    <location>
        <begin position="154"/>
        <end position="256"/>
    </location>
</feature>
<protein>
    <recommendedName>
        <fullName evidence="1">glutamate formimidoyltransferase</fullName>
        <ecNumber evidence="1">2.1.2.5</ecNumber>
    </recommendedName>
</protein>
<reference evidence="5 6" key="1">
    <citation type="submission" date="2019-11" db="EMBL/GenBank/DDBJ databases">
        <authorList>
            <person name="He Y."/>
        </authorList>
    </citation>
    <scope>NUCLEOTIDE SEQUENCE [LARGE SCALE GENOMIC DNA]</scope>
    <source>
        <strain evidence="5 6">SCSIO 58843</strain>
    </source>
</reference>
<dbReference type="EMBL" id="CP045851">
    <property type="protein sequence ID" value="QGG93956.1"/>
    <property type="molecule type" value="Genomic_DNA"/>
</dbReference>
<evidence type="ECO:0000256" key="1">
    <source>
        <dbReference type="ARBA" id="ARBA00012252"/>
    </source>
</evidence>
<feature type="domain" description="Formiminotransferase N-terminal subdomain" evidence="4">
    <location>
        <begin position="1"/>
        <end position="153"/>
    </location>
</feature>
<dbReference type="GO" id="GO:0030409">
    <property type="term" value="F:glutamate formimidoyltransferase activity"/>
    <property type="evidence" value="ECO:0007669"/>
    <property type="project" value="UniProtKB-EC"/>
</dbReference>
<dbReference type="PANTHER" id="PTHR12234:SF1">
    <property type="entry name" value="FORMIMINOTRANSFERASE N-TERMINAL SUBDOMAIN-CONTAINING PROTEIN"/>
    <property type="match status" value="1"/>
</dbReference>
<dbReference type="Gene3D" id="3.30.990.10">
    <property type="entry name" value="Formiminotransferase, N-terminal subdomain"/>
    <property type="match status" value="1"/>
</dbReference>
<dbReference type="Pfam" id="PF07837">
    <property type="entry name" value="FTCD_N"/>
    <property type="match status" value="1"/>
</dbReference>
<dbReference type="SUPFAM" id="SSF55116">
    <property type="entry name" value="Formiminotransferase domain of formiminotransferase-cyclodeaminase"/>
    <property type="match status" value="2"/>
</dbReference>
<dbReference type="SMART" id="SM01222">
    <property type="entry name" value="FTCD_N"/>
    <property type="match status" value="1"/>
</dbReference>
<dbReference type="InterPro" id="IPR037070">
    <property type="entry name" value="Formiminotransferase_C_sf"/>
</dbReference>
<evidence type="ECO:0000259" key="3">
    <source>
        <dbReference type="SMART" id="SM01221"/>
    </source>
</evidence>
<dbReference type="SMART" id="SM01221">
    <property type="entry name" value="FTCD"/>
    <property type="match status" value="1"/>
</dbReference>
<evidence type="ECO:0000259" key="4">
    <source>
        <dbReference type="SMART" id="SM01222"/>
    </source>
</evidence>
<dbReference type="InterPro" id="IPR022384">
    <property type="entry name" value="FormiminoTrfase_cat_dom_sf"/>
</dbReference>
<proteinExistence type="predicted"/>
<evidence type="ECO:0000256" key="2">
    <source>
        <dbReference type="ARBA" id="ARBA00022679"/>
    </source>
</evidence>
<dbReference type="InterPro" id="IPR051623">
    <property type="entry name" value="FTCD"/>
</dbReference>
<dbReference type="Pfam" id="PF02971">
    <property type="entry name" value="FTCD"/>
    <property type="match status" value="1"/>
</dbReference>
<keyword evidence="2 5" id="KW-0808">Transferase</keyword>
<dbReference type="Gene3D" id="3.30.70.670">
    <property type="entry name" value="Formiminotransferase, C-terminal subdomain"/>
    <property type="match status" value="1"/>
</dbReference>
<dbReference type="InterPro" id="IPR012886">
    <property type="entry name" value="Formiminotransferase_N"/>
</dbReference>
<keyword evidence="6" id="KW-1185">Reference proteome</keyword>
<dbReference type="GO" id="GO:0005542">
    <property type="term" value="F:folic acid binding"/>
    <property type="evidence" value="ECO:0007669"/>
    <property type="project" value="InterPro"/>
</dbReference>
<dbReference type="InterPro" id="IPR013802">
    <property type="entry name" value="Formiminotransferase_C"/>
</dbReference>
<dbReference type="RefSeq" id="WP_153758062.1">
    <property type="nucleotide sequence ID" value="NZ_CP045851.1"/>
</dbReference>
<gene>
    <name evidence="5" type="ORF">GH723_01895</name>
</gene>
<dbReference type="PANTHER" id="PTHR12234">
    <property type="entry name" value="FORMIMINOTRANSFERASE-CYCLODEAMINASE"/>
    <property type="match status" value="1"/>
</dbReference>
<name>A0A5Q2RHY0_9ACTN</name>
<accession>A0A5Q2RHY0</accession>
<dbReference type="AlphaFoldDB" id="A0A5Q2RHY0"/>
<dbReference type="KEGG" id="atq:GH723_01895"/>
<evidence type="ECO:0000313" key="5">
    <source>
        <dbReference type="EMBL" id="QGG93956.1"/>
    </source>
</evidence>
<dbReference type="Proteomes" id="UP000334019">
    <property type="component" value="Chromosome"/>
</dbReference>